<proteinExistence type="predicted"/>
<keyword evidence="4" id="KW-1185">Reference proteome</keyword>
<evidence type="ECO:0000313" key="3">
    <source>
        <dbReference type="EMBL" id="KAF9964244.1"/>
    </source>
</evidence>
<keyword evidence="2" id="KW-1133">Transmembrane helix</keyword>
<evidence type="ECO:0000313" key="4">
    <source>
        <dbReference type="Proteomes" id="UP000738359"/>
    </source>
</evidence>
<comment type="caution">
    <text evidence="3">The sequence shown here is derived from an EMBL/GenBank/DDBJ whole genome shotgun (WGS) entry which is preliminary data.</text>
</comment>
<keyword evidence="2" id="KW-0472">Membrane</keyword>
<organism evidence="3 4">
    <name type="scientific">Mortierella alpina</name>
    <name type="common">Oleaginous fungus</name>
    <name type="synonym">Mortierella renispora</name>
    <dbReference type="NCBI Taxonomy" id="64518"/>
    <lineage>
        <taxon>Eukaryota</taxon>
        <taxon>Fungi</taxon>
        <taxon>Fungi incertae sedis</taxon>
        <taxon>Mucoromycota</taxon>
        <taxon>Mortierellomycotina</taxon>
        <taxon>Mortierellomycetes</taxon>
        <taxon>Mortierellales</taxon>
        <taxon>Mortierellaceae</taxon>
        <taxon>Mortierella</taxon>
    </lineage>
</organism>
<sequence length="434" mass="47988">MPVFPENTLCADNLELAQIARLHFTQLFKRTVVLEDSSLLGPLYTATAGKNIKMYVVLAKKNANDGVIPKEQALDLLEQCIGGLFQKDKVTRVMRRQWTRMLWSLSTSMSWLWYFLVLGASIALICDIAFLVMGMEFRIYDNAALAIIADSITIFAFAYIIWGRGIEEPLLAFSATSASWKRFLRVFGSCFLILLWVLTRVPTVAGLGVGIVLAAEMVLGYKIGSLQRNLILQGQGWEEKPAEARDGEEEGTEVEPSATGASRNPLKSMDRGNVSVEIVRPPEVDAMYTRFLLESYLGQFQRQQQAHLQHTWQQERSEGREPGQGKEVIEGASEVKGEEEAIVRDGNGQLGDLDDPLKESSFKFEVPVDTPLEPAPGMSSSLAPDAPSSPTVHILLHPSSVSSLSSSAVVEDRQVMSVRPLPDRAPKDSTEDDK</sequence>
<feature type="transmembrane region" description="Helical" evidence="2">
    <location>
        <begin position="143"/>
        <end position="162"/>
    </location>
</feature>
<reference evidence="3" key="1">
    <citation type="journal article" date="2020" name="Fungal Divers.">
        <title>Resolving the Mortierellaceae phylogeny through synthesis of multi-gene phylogenetics and phylogenomics.</title>
        <authorList>
            <person name="Vandepol N."/>
            <person name="Liber J."/>
            <person name="Desiro A."/>
            <person name="Na H."/>
            <person name="Kennedy M."/>
            <person name="Barry K."/>
            <person name="Grigoriev I.V."/>
            <person name="Miller A.N."/>
            <person name="O'Donnell K."/>
            <person name="Stajich J.E."/>
            <person name="Bonito G."/>
        </authorList>
    </citation>
    <scope>NUCLEOTIDE SEQUENCE</scope>
    <source>
        <strain evidence="3">CK1249</strain>
    </source>
</reference>
<feature type="region of interest" description="Disordered" evidence="1">
    <location>
        <begin position="308"/>
        <end position="434"/>
    </location>
</feature>
<feature type="compositionally biased region" description="Low complexity" evidence="1">
    <location>
        <begin position="379"/>
        <end position="390"/>
    </location>
</feature>
<feature type="compositionally biased region" description="Low complexity" evidence="1">
    <location>
        <begin position="399"/>
        <end position="409"/>
    </location>
</feature>
<accession>A0A9P6J7F4</accession>
<gene>
    <name evidence="3" type="ORF">BGZ70_006731</name>
</gene>
<name>A0A9P6J7F4_MORAP</name>
<evidence type="ECO:0000256" key="2">
    <source>
        <dbReference type="SAM" id="Phobius"/>
    </source>
</evidence>
<feature type="transmembrane region" description="Helical" evidence="2">
    <location>
        <begin position="111"/>
        <end position="131"/>
    </location>
</feature>
<dbReference type="OrthoDB" id="2443737at2759"/>
<feature type="compositionally biased region" description="Basic and acidic residues" evidence="1">
    <location>
        <begin position="421"/>
        <end position="434"/>
    </location>
</feature>
<dbReference type="AlphaFoldDB" id="A0A9P6J7F4"/>
<feature type="region of interest" description="Disordered" evidence="1">
    <location>
        <begin position="240"/>
        <end position="267"/>
    </location>
</feature>
<dbReference type="EMBL" id="JAAAHY010000388">
    <property type="protein sequence ID" value="KAF9964244.1"/>
    <property type="molecule type" value="Genomic_DNA"/>
</dbReference>
<protein>
    <submittedName>
        <fullName evidence="3">Uncharacterized protein</fullName>
    </submittedName>
</protein>
<evidence type="ECO:0000256" key="1">
    <source>
        <dbReference type="SAM" id="MobiDB-lite"/>
    </source>
</evidence>
<keyword evidence="2" id="KW-0812">Transmembrane</keyword>
<dbReference type="Proteomes" id="UP000738359">
    <property type="component" value="Unassembled WGS sequence"/>
</dbReference>
<feature type="compositionally biased region" description="Basic and acidic residues" evidence="1">
    <location>
        <begin position="313"/>
        <end position="343"/>
    </location>
</feature>